<feature type="compositionally biased region" description="Polar residues" evidence="10">
    <location>
        <begin position="232"/>
        <end position="244"/>
    </location>
</feature>
<dbReference type="SUPFAM" id="SSF74653">
    <property type="entry name" value="TolA/TonB C-terminal domain"/>
    <property type="match status" value="1"/>
</dbReference>
<evidence type="ECO:0000313" key="12">
    <source>
        <dbReference type="EMBL" id="HGH62229.1"/>
    </source>
</evidence>
<name>A0A7C4ETW2_9BACT</name>
<dbReference type="AlphaFoldDB" id="A0A7C4ETW2"/>
<feature type="domain" description="TonB C-terminal" evidence="11">
    <location>
        <begin position="329"/>
        <end position="422"/>
    </location>
</feature>
<comment type="subcellular location">
    <subcellularLocation>
        <location evidence="1">Cell inner membrane</location>
        <topology evidence="1">Single-pass membrane protein</topology>
        <orientation evidence="1">Periplasmic side</orientation>
    </subcellularLocation>
</comment>
<feature type="region of interest" description="Disordered" evidence="10">
    <location>
        <begin position="193"/>
        <end position="324"/>
    </location>
</feature>
<dbReference type="GO" id="GO:0031992">
    <property type="term" value="F:energy transducer activity"/>
    <property type="evidence" value="ECO:0007669"/>
    <property type="project" value="TreeGrafter"/>
</dbReference>
<evidence type="ECO:0000256" key="1">
    <source>
        <dbReference type="ARBA" id="ARBA00004383"/>
    </source>
</evidence>
<dbReference type="Gene3D" id="3.30.1150.10">
    <property type="match status" value="1"/>
</dbReference>
<comment type="caution">
    <text evidence="12">The sequence shown here is derived from an EMBL/GenBank/DDBJ whole genome shotgun (WGS) entry which is preliminary data.</text>
</comment>
<keyword evidence="7" id="KW-0653">Protein transport</keyword>
<comment type="similarity">
    <text evidence="2">Belongs to the TonB family.</text>
</comment>
<keyword evidence="9" id="KW-0472">Membrane</keyword>
<dbReference type="InterPro" id="IPR037682">
    <property type="entry name" value="TonB_C"/>
</dbReference>
<evidence type="ECO:0000256" key="7">
    <source>
        <dbReference type="ARBA" id="ARBA00022927"/>
    </source>
</evidence>
<dbReference type="PANTHER" id="PTHR33446:SF2">
    <property type="entry name" value="PROTEIN TONB"/>
    <property type="match status" value="1"/>
</dbReference>
<dbReference type="GO" id="GO:0015031">
    <property type="term" value="P:protein transport"/>
    <property type="evidence" value="ECO:0007669"/>
    <property type="project" value="UniProtKB-KW"/>
</dbReference>
<dbReference type="EMBL" id="DTGT01000428">
    <property type="protein sequence ID" value="HGH62229.1"/>
    <property type="molecule type" value="Genomic_DNA"/>
</dbReference>
<sequence length="422" mass="45904">MPRRTAPPGKRKLGAFPGRDYDPGFFFLGADIDSVKMRYAYDINLALCCDADLSYDAEAEDHQPACDAPDFCVPDVGAESRGLGLDASLEEQYEPILLRQVEATPLESPYPLEGLPVPDPEIEDILPESYLRHRSVRSSWVGRVLTKEALPSITLSGCMHLCLLLLLTILPTYGKGGVASNEQGSVMVKLVEQDSEEVPTDESPGSRDAPASLPMAAKRSPEAANKAAQPLSVPQQTFLDQSESGTKEAAVHDEDERKERHDAPTFVSNVSEHSRQVEQPQVKDSRPDDALKDRTSVDSVHAYDSAPSLPSVASPPRRASGAPGAIGDEYRNKILSAISAAAFYPKRALAERIYGETIVTFTINKSGSIIHLSVKKPSGYNVLDDAAMTIVKKASKHFPSIPDELTTDSLSYDVPIIFKKRS</sequence>
<keyword evidence="5" id="KW-0997">Cell inner membrane</keyword>
<dbReference type="GO" id="GO:0098797">
    <property type="term" value="C:plasma membrane protein complex"/>
    <property type="evidence" value="ECO:0007669"/>
    <property type="project" value="TreeGrafter"/>
</dbReference>
<dbReference type="InterPro" id="IPR006260">
    <property type="entry name" value="TonB/TolA_C"/>
</dbReference>
<feature type="compositionally biased region" description="Low complexity" evidence="10">
    <location>
        <begin position="305"/>
        <end position="324"/>
    </location>
</feature>
<feature type="compositionally biased region" description="Basic and acidic residues" evidence="10">
    <location>
        <begin position="272"/>
        <end position="296"/>
    </location>
</feature>
<dbReference type="PANTHER" id="PTHR33446">
    <property type="entry name" value="PROTEIN TONB-RELATED"/>
    <property type="match status" value="1"/>
</dbReference>
<evidence type="ECO:0000256" key="4">
    <source>
        <dbReference type="ARBA" id="ARBA00022475"/>
    </source>
</evidence>
<evidence type="ECO:0000259" key="11">
    <source>
        <dbReference type="PROSITE" id="PS52015"/>
    </source>
</evidence>
<keyword evidence="6" id="KW-0812">Transmembrane</keyword>
<accession>A0A7C4ETW2</accession>
<keyword evidence="4" id="KW-1003">Cell membrane</keyword>
<keyword evidence="8" id="KW-1133">Transmembrane helix</keyword>
<gene>
    <name evidence="12" type="ORF">ENV54_13135</name>
</gene>
<protein>
    <submittedName>
        <fullName evidence="12">Energy transducer TonB</fullName>
    </submittedName>
</protein>
<evidence type="ECO:0000256" key="6">
    <source>
        <dbReference type="ARBA" id="ARBA00022692"/>
    </source>
</evidence>
<dbReference type="InterPro" id="IPR051045">
    <property type="entry name" value="TonB-dependent_transducer"/>
</dbReference>
<evidence type="ECO:0000256" key="10">
    <source>
        <dbReference type="SAM" id="MobiDB-lite"/>
    </source>
</evidence>
<evidence type="ECO:0000256" key="9">
    <source>
        <dbReference type="ARBA" id="ARBA00023136"/>
    </source>
</evidence>
<evidence type="ECO:0000256" key="8">
    <source>
        <dbReference type="ARBA" id="ARBA00022989"/>
    </source>
</evidence>
<feature type="compositionally biased region" description="Basic and acidic residues" evidence="10">
    <location>
        <begin position="245"/>
        <end position="263"/>
    </location>
</feature>
<evidence type="ECO:0000256" key="2">
    <source>
        <dbReference type="ARBA" id="ARBA00006555"/>
    </source>
</evidence>
<dbReference type="GO" id="GO:0055085">
    <property type="term" value="P:transmembrane transport"/>
    <property type="evidence" value="ECO:0007669"/>
    <property type="project" value="InterPro"/>
</dbReference>
<organism evidence="12">
    <name type="scientific">Desulfomonile tiedjei</name>
    <dbReference type="NCBI Taxonomy" id="2358"/>
    <lineage>
        <taxon>Bacteria</taxon>
        <taxon>Pseudomonadati</taxon>
        <taxon>Thermodesulfobacteriota</taxon>
        <taxon>Desulfomonilia</taxon>
        <taxon>Desulfomonilales</taxon>
        <taxon>Desulfomonilaceae</taxon>
        <taxon>Desulfomonile</taxon>
    </lineage>
</organism>
<evidence type="ECO:0000256" key="5">
    <source>
        <dbReference type="ARBA" id="ARBA00022519"/>
    </source>
</evidence>
<reference evidence="12" key="1">
    <citation type="journal article" date="2020" name="mSystems">
        <title>Genome- and Community-Level Interaction Insights into Carbon Utilization and Element Cycling Functions of Hydrothermarchaeota in Hydrothermal Sediment.</title>
        <authorList>
            <person name="Zhou Z."/>
            <person name="Liu Y."/>
            <person name="Xu W."/>
            <person name="Pan J."/>
            <person name="Luo Z.H."/>
            <person name="Li M."/>
        </authorList>
    </citation>
    <scope>NUCLEOTIDE SEQUENCE [LARGE SCALE GENOMIC DNA]</scope>
    <source>
        <strain evidence="12">SpSt-769</strain>
    </source>
</reference>
<evidence type="ECO:0000256" key="3">
    <source>
        <dbReference type="ARBA" id="ARBA00022448"/>
    </source>
</evidence>
<dbReference type="PROSITE" id="PS52015">
    <property type="entry name" value="TONB_CTD"/>
    <property type="match status" value="1"/>
</dbReference>
<dbReference type="NCBIfam" id="TIGR01352">
    <property type="entry name" value="tonB_Cterm"/>
    <property type="match status" value="1"/>
</dbReference>
<keyword evidence="3" id="KW-0813">Transport</keyword>
<dbReference type="Pfam" id="PF03544">
    <property type="entry name" value="TonB_C"/>
    <property type="match status" value="1"/>
</dbReference>
<proteinExistence type="inferred from homology"/>